<dbReference type="EMBL" id="JBHTIZ010000001">
    <property type="protein sequence ID" value="MFD0982858.1"/>
    <property type="molecule type" value="Genomic_DNA"/>
</dbReference>
<feature type="domain" description="Secretion system C-terminal sorting" evidence="3">
    <location>
        <begin position="391"/>
        <end position="456"/>
    </location>
</feature>
<accession>A0ABW3IYG4</accession>
<evidence type="ECO:0000256" key="1">
    <source>
        <dbReference type="ARBA" id="ARBA00022729"/>
    </source>
</evidence>
<proteinExistence type="predicted"/>
<comment type="caution">
    <text evidence="4">The sequence shown here is derived from an EMBL/GenBank/DDBJ whole genome shotgun (WGS) entry which is preliminary data.</text>
</comment>
<dbReference type="Proteomes" id="UP001597051">
    <property type="component" value="Unassembled WGS sequence"/>
</dbReference>
<keyword evidence="5" id="KW-1185">Reference proteome</keyword>
<name>A0ABW3IYG4_9FLAO</name>
<keyword evidence="1 2" id="KW-0732">Signal</keyword>
<feature type="chain" id="PRO_5047226530" evidence="2">
    <location>
        <begin position="20"/>
        <end position="459"/>
    </location>
</feature>
<reference evidence="5" key="1">
    <citation type="journal article" date="2019" name="Int. J. Syst. Evol. Microbiol.">
        <title>The Global Catalogue of Microorganisms (GCM) 10K type strain sequencing project: providing services to taxonomists for standard genome sequencing and annotation.</title>
        <authorList>
            <consortium name="The Broad Institute Genomics Platform"/>
            <consortium name="The Broad Institute Genome Sequencing Center for Infectious Disease"/>
            <person name="Wu L."/>
            <person name="Ma J."/>
        </authorList>
    </citation>
    <scope>NUCLEOTIDE SEQUENCE [LARGE SCALE GENOMIC DNA]</scope>
    <source>
        <strain evidence="5">CECT 7649</strain>
    </source>
</reference>
<feature type="signal peptide" evidence="2">
    <location>
        <begin position="1"/>
        <end position="19"/>
    </location>
</feature>
<evidence type="ECO:0000256" key="2">
    <source>
        <dbReference type="SAM" id="SignalP"/>
    </source>
</evidence>
<sequence>MKTKITFLFLFIIPFLTFAQQFNTPGDTEGFAIIGTTTNTLGANGTDLVLTVLENGNPVVSTPTANIDADTFNYLEIKLKNNSTTDQLRFSNANPAAAPFSNIVITKGDTSYQTYYVDITNWSGIVNVLSIVGKPVNGSYKFVGVGETISIDYIKPVVSLPIIETPEVNTFTFNGASNGGFTTLLRATALAATESSKATLMITCTEANRFDSKVGLAINAAHVGGQNKYAHIIVKNTSINNSLQISGLVSGATKSFSPRPVFTVSDTDYMTYDFDLSTWDDGYQQPELIIGVKSNWSATATYAIGDIVIVSNTYYKNLSGVNSATQGDVRTETANWAICDVTGAEAPAPGAIVGALLDIVNPIYIDQIVFDNEKGNLGNRDFESKSNAIAIYPNPAKNVLKIKSDNTISKIEVYNMQGKKVASRNNTSDINVSSLGKGIYIISVLQDNGSVASKQFVKE</sequence>
<gene>
    <name evidence="4" type="ORF">ACFQ0S_00035</name>
</gene>
<dbReference type="NCBIfam" id="TIGR04183">
    <property type="entry name" value="Por_Secre_tail"/>
    <property type="match status" value="1"/>
</dbReference>
<dbReference type="Pfam" id="PF18962">
    <property type="entry name" value="Por_Secre_tail"/>
    <property type="match status" value="1"/>
</dbReference>
<protein>
    <submittedName>
        <fullName evidence="4">T9SS type A sorting domain-containing protein</fullName>
    </submittedName>
</protein>
<evidence type="ECO:0000259" key="3">
    <source>
        <dbReference type="Pfam" id="PF18962"/>
    </source>
</evidence>
<organism evidence="4 5">
    <name type="scientific">Flavobacterium myungsuense</name>
    <dbReference type="NCBI Taxonomy" id="651823"/>
    <lineage>
        <taxon>Bacteria</taxon>
        <taxon>Pseudomonadati</taxon>
        <taxon>Bacteroidota</taxon>
        <taxon>Flavobacteriia</taxon>
        <taxon>Flavobacteriales</taxon>
        <taxon>Flavobacteriaceae</taxon>
        <taxon>Flavobacterium</taxon>
    </lineage>
</organism>
<evidence type="ECO:0000313" key="5">
    <source>
        <dbReference type="Proteomes" id="UP001597051"/>
    </source>
</evidence>
<evidence type="ECO:0000313" key="4">
    <source>
        <dbReference type="EMBL" id="MFD0982858.1"/>
    </source>
</evidence>
<dbReference type="RefSeq" id="WP_379753824.1">
    <property type="nucleotide sequence ID" value="NZ_JBHSYB010000010.1"/>
</dbReference>
<dbReference type="InterPro" id="IPR026444">
    <property type="entry name" value="Secre_tail"/>
</dbReference>